<reference evidence="1 3" key="2">
    <citation type="submission" date="2019-04" db="EMBL/GenBank/DDBJ databases">
        <title>The genome sequence of big-headed turtle.</title>
        <authorList>
            <person name="Gong S."/>
        </authorList>
    </citation>
    <scope>NUCLEOTIDE SEQUENCE [LARGE SCALE GENOMIC DNA]</scope>
    <source>
        <strain evidence="1">DO16091913</strain>
        <tissue evidence="1">Muscle</tissue>
    </source>
</reference>
<proteinExistence type="predicted"/>
<organism evidence="1 3">
    <name type="scientific">Platysternon megacephalum</name>
    <name type="common">big-headed turtle</name>
    <dbReference type="NCBI Taxonomy" id="55544"/>
    <lineage>
        <taxon>Eukaryota</taxon>
        <taxon>Metazoa</taxon>
        <taxon>Chordata</taxon>
        <taxon>Craniata</taxon>
        <taxon>Vertebrata</taxon>
        <taxon>Euteleostomi</taxon>
        <taxon>Archelosauria</taxon>
        <taxon>Testudinata</taxon>
        <taxon>Testudines</taxon>
        <taxon>Cryptodira</taxon>
        <taxon>Durocryptodira</taxon>
        <taxon>Testudinoidea</taxon>
        <taxon>Platysternidae</taxon>
        <taxon>Platysternon</taxon>
    </lineage>
</organism>
<dbReference type="Proteomes" id="UP000297703">
    <property type="component" value="Unassembled WGS sequence"/>
</dbReference>
<accession>A0A4D9DJE3</accession>
<dbReference type="AlphaFoldDB" id="A0A4D9DJE3"/>
<reference evidence="1 3" key="1">
    <citation type="submission" date="2019-04" db="EMBL/GenBank/DDBJ databases">
        <title>Draft genome of the big-headed turtle Platysternon megacephalum.</title>
        <authorList>
            <person name="Gong S."/>
        </authorList>
    </citation>
    <scope>NUCLEOTIDE SEQUENCE [LARGE SCALE GENOMIC DNA]</scope>
    <source>
        <strain evidence="1">DO16091913</strain>
        <tissue evidence="1">Muscle</tissue>
    </source>
</reference>
<evidence type="ECO:0000313" key="1">
    <source>
        <dbReference type="EMBL" id="TFJ95083.1"/>
    </source>
</evidence>
<sequence length="110" mass="12275">MQAAEEPLGETGEGWEGLIETQHLLKGWYHQPVLGSQRYEQLVQGSKPHYGSIRPTFAFAQANGSFSKLEMVLLLLQEIRPKQTLAPWGQACTLASEGPSPQTLGERWRV</sequence>
<evidence type="ECO:0000313" key="3">
    <source>
        <dbReference type="Proteomes" id="UP000297703"/>
    </source>
</evidence>
<gene>
    <name evidence="2" type="ORF">DR999_PMT02757</name>
    <name evidence="1" type="ORF">DR999_PMT23516</name>
</gene>
<comment type="caution">
    <text evidence="1">The sequence shown here is derived from an EMBL/GenBank/DDBJ whole genome shotgun (WGS) entry which is preliminary data.</text>
</comment>
<name>A0A4D9DJE3_9SAUR</name>
<evidence type="ECO:0000313" key="2">
    <source>
        <dbReference type="EMBL" id="TFK13739.1"/>
    </source>
</evidence>
<dbReference type="EMBL" id="QXTE01014966">
    <property type="protein sequence ID" value="TFJ95083.1"/>
    <property type="molecule type" value="Genomic_DNA"/>
</dbReference>
<keyword evidence="3" id="KW-1185">Reference proteome</keyword>
<protein>
    <submittedName>
        <fullName evidence="1">Tapasin-related protein-like</fullName>
    </submittedName>
    <submittedName>
        <fullName evidence="2">WD repeat-containing protein 75</fullName>
    </submittedName>
</protein>
<dbReference type="EMBL" id="QXTE01000014">
    <property type="protein sequence ID" value="TFK13739.1"/>
    <property type="molecule type" value="Genomic_DNA"/>
</dbReference>